<dbReference type="EMBL" id="VOAH01000001">
    <property type="protein sequence ID" value="TVP41813.1"/>
    <property type="molecule type" value="Genomic_DNA"/>
</dbReference>
<proteinExistence type="predicted"/>
<keyword evidence="2" id="KW-1185">Reference proteome</keyword>
<evidence type="ECO:0000313" key="1">
    <source>
        <dbReference type="EMBL" id="TVP41813.1"/>
    </source>
</evidence>
<reference evidence="1 2" key="1">
    <citation type="journal article" date="2019" name="Front. Microbiol.">
        <title>Ammonia Oxidation by the Arctic Terrestrial Thaumarchaeote Candidatus Nitrosocosmicus arcticus Is Stimulated by Increasing Temperatures.</title>
        <authorList>
            <person name="Alves R.J.E."/>
            <person name="Kerou M."/>
            <person name="Zappe A."/>
            <person name="Bittner R."/>
            <person name="Abby S.S."/>
            <person name="Schmidt H.A."/>
            <person name="Pfeifer K."/>
            <person name="Schleper C."/>
        </authorList>
    </citation>
    <scope>NUCLEOTIDE SEQUENCE [LARGE SCALE GENOMIC DNA]</scope>
    <source>
        <strain evidence="1 2">Kfb</strain>
    </source>
</reference>
<dbReference type="Proteomes" id="UP000315289">
    <property type="component" value="Unassembled WGS sequence"/>
</dbReference>
<name>A0A557SYY9_9ARCH</name>
<evidence type="ECO:0000313" key="2">
    <source>
        <dbReference type="Proteomes" id="UP000315289"/>
    </source>
</evidence>
<sequence length="170" mass="19809">MSENVYECNSCLYKTPRRTNANRHITLIHNGIAIALNKKTGKLSSQKPITNHKSEVDLETQIIYDIFNDIVTSFERLEFLVRFFPEQMRVNFLSDTLIESLLNTEPHKVINEKIKTIQNEIPIVKLSNYISARKKLELPVAIVFLKELVVNSPAYEFRKAQKEKKYQLKV</sequence>
<dbReference type="AlphaFoldDB" id="A0A557SYY9"/>
<accession>A0A557SYY9</accession>
<dbReference type="RefSeq" id="WP_144728376.1">
    <property type="nucleotide sequence ID" value="NZ_ML675578.1"/>
</dbReference>
<comment type="caution">
    <text evidence="1">The sequence shown here is derived from an EMBL/GenBank/DDBJ whole genome shotgun (WGS) entry which is preliminary data.</text>
</comment>
<gene>
    <name evidence="1" type="ORF">NARC_10219</name>
</gene>
<organism evidence="1 2">
    <name type="scientific">Candidatus Nitrosocosmicus arcticus</name>
    <dbReference type="NCBI Taxonomy" id="2035267"/>
    <lineage>
        <taxon>Archaea</taxon>
        <taxon>Nitrososphaerota</taxon>
        <taxon>Nitrososphaeria</taxon>
        <taxon>Nitrososphaerales</taxon>
        <taxon>Nitrososphaeraceae</taxon>
        <taxon>Candidatus Nitrosocosmicus</taxon>
    </lineage>
</organism>
<protein>
    <submittedName>
        <fullName evidence="1">Uncharacterized protein</fullName>
    </submittedName>
</protein>